<organism evidence="1 2">
    <name type="scientific">Leptospira interrogans str. UI 12758</name>
    <dbReference type="NCBI Taxonomy" id="1049938"/>
    <lineage>
        <taxon>Bacteria</taxon>
        <taxon>Pseudomonadati</taxon>
        <taxon>Spirochaetota</taxon>
        <taxon>Spirochaetia</taxon>
        <taxon>Leptospirales</taxon>
        <taxon>Leptospiraceae</taxon>
        <taxon>Leptospira</taxon>
    </lineage>
</organism>
<proteinExistence type="predicted"/>
<comment type="caution">
    <text evidence="1">The sequence shown here is derived from an EMBL/GenBank/DDBJ whole genome shotgun (WGS) entry which is preliminary data.</text>
</comment>
<reference evidence="1 2" key="1">
    <citation type="submission" date="2012-10" db="EMBL/GenBank/DDBJ databases">
        <authorList>
            <person name="Harkins D.M."/>
            <person name="Durkin A.S."/>
            <person name="Brinkac L.M."/>
            <person name="Haft D.H."/>
            <person name="Selengut J.D."/>
            <person name="Sanka R."/>
            <person name="DePew J."/>
            <person name="Purushe J."/>
            <person name="Chanthongthip A."/>
            <person name="Lattana O."/>
            <person name="Phetsouvanh R."/>
            <person name="Newton P.N."/>
            <person name="Vinetz J.M."/>
            <person name="Sutton G.G."/>
            <person name="Nierman W.C."/>
            <person name="Fouts D.E."/>
        </authorList>
    </citation>
    <scope>NUCLEOTIDE SEQUENCE [LARGE SCALE GENOMIC DNA]</scope>
    <source>
        <strain evidence="1 2">UI 12758</strain>
    </source>
</reference>
<protein>
    <submittedName>
        <fullName evidence="1">Uncharacterized protein</fullName>
    </submittedName>
</protein>
<gene>
    <name evidence="1" type="ORF">LEP1GSC105_4299</name>
</gene>
<dbReference type="EMBL" id="AHNR02000014">
    <property type="protein sequence ID" value="EKR56432.1"/>
    <property type="molecule type" value="Genomic_DNA"/>
</dbReference>
<dbReference type="AlphaFoldDB" id="A0A0E2D8I1"/>
<evidence type="ECO:0000313" key="2">
    <source>
        <dbReference type="Proteomes" id="UP000001340"/>
    </source>
</evidence>
<evidence type="ECO:0000313" key="1">
    <source>
        <dbReference type="EMBL" id="EKR56432.1"/>
    </source>
</evidence>
<name>A0A0E2D8I1_LEPIR</name>
<sequence length="39" mass="4535">MNYSMCVLTFLKNSKIGFKKDPQYSKKINFNCKDSGKLD</sequence>
<accession>A0A0E2D8I1</accession>
<dbReference type="Proteomes" id="UP000001340">
    <property type="component" value="Unassembled WGS sequence"/>
</dbReference>